<sequence>MDLETVEGRFRLIPAACDRSAAAGVILTTPPVDGEKYTSTLTPLLSHRPRHPAV</sequence>
<proteinExistence type="predicted"/>
<dbReference type="RefSeq" id="WP_388309630.1">
    <property type="nucleotide sequence ID" value="NZ_JBIBDZ010000010.1"/>
</dbReference>
<evidence type="ECO:0000313" key="1">
    <source>
        <dbReference type="EMBL" id="MFF5922316.1"/>
    </source>
</evidence>
<reference evidence="1 2" key="1">
    <citation type="submission" date="2024-10" db="EMBL/GenBank/DDBJ databases">
        <title>The Natural Products Discovery Center: Release of the First 8490 Sequenced Strains for Exploring Actinobacteria Biosynthetic Diversity.</title>
        <authorList>
            <person name="Kalkreuter E."/>
            <person name="Kautsar S.A."/>
            <person name="Yang D."/>
            <person name="Bader C.D."/>
            <person name="Teijaro C.N."/>
            <person name="Fluegel L."/>
            <person name="Davis C.M."/>
            <person name="Simpson J.R."/>
            <person name="Lauterbach L."/>
            <person name="Steele A.D."/>
            <person name="Gui C."/>
            <person name="Meng S."/>
            <person name="Li G."/>
            <person name="Viehrig K."/>
            <person name="Ye F."/>
            <person name="Su P."/>
            <person name="Kiefer A.F."/>
            <person name="Nichols A."/>
            <person name="Cepeda A.J."/>
            <person name="Yan W."/>
            <person name="Fan B."/>
            <person name="Jiang Y."/>
            <person name="Adhikari A."/>
            <person name="Zheng C.-J."/>
            <person name="Schuster L."/>
            <person name="Cowan T.M."/>
            <person name="Smanski M.J."/>
            <person name="Chevrette M.G."/>
            <person name="De Carvalho L.P.S."/>
            <person name="Shen B."/>
        </authorList>
    </citation>
    <scope>NUCLEOTIDE SEQUENCE [LARGE SCALE GENOMIC DNA]</scope>
    <source>
        <strain evidence="1 2">NPDC012605</strain>
    </source>
</reference>
<comment type="caution">
    <text evidence="1">The sequence shown here is derived from an EMBL/GenBank/DDBJ whole genome shotgun (WGS) entry which is preliminary data.</text>
</comment>
<protein>
    <submittedName>
        <fullName evidence="1">Uncharacterized protein</fullName>
    </submittedName>
</protein>
<name>A0ABW6XXT3_9ACTN</name>
<keyword evidence="2" id="KW-1185">Reference proteome</keyword>
<evidence type="ECO:0000313" key="2">
    <source>
        <dbReference type="Proteomes" id="UP001602370"/>
    </source>
</evidence>
<gene>
    <name evidence="1" type="ORF">ACFY8C_28875</name>
</gene>
<accession>A0ABW6XXT3</accession>
<dbReference type="Proteomes" id="UP001602370">
    <property type="component" value="Unassembled WGS sequence"/>
</dbReference>
<dbReference type="EMBL" id="JBIBDZ010000010">
    <property type="protein sequence ID" value="MFF5922316.1"/>
    <property type="molecule type" value="Genomic_DNA"/>
</dbReference>
<organism evidence="1 2">
    <name type="scientific">Streptomyces flavochromogenes</name>
    <dbReference type="NCBI Taxonomy" id="68199"/>
    <lineage>
        <taxon>Bacteria</taxon>
        <taxon>Bacillati</taxon>
        <taxon>Actinomycetota</taxon>
        <taxon>Actinomycetes</taxon>
        <taxon>Kitasatosporales</taxon>
        <taxon>Streptomycetaceae</taxon>
        <taxon>Streptomyces</taxon>
    </lineage>
</organism>